<dbReference type="Proteomes" id="UP001055811">
    <property type="component" value="Linkage Group LG02"/>
</dbReference>
<evidence type="ECO:0000313" key="1">
    <source>
        <dbReference type="EMBL" id="KAI3779369.1"/>
    </source>
</evidence>
<proteinExistence type="predicted"/>
<dbReference type="EMBL" id="CM042010">
    <property type="protein sequence ID" value="KAI3779369.1"/>
    <property type="molecule type" value="Genomic_DNA"/>
</dbReference>
<reference evidence="1 2" key="2">
    <citation type="journal article" date="2022" name="Mol. Ecol. Resour.">
        <title>The genomes of chicory, endive, great burdock and yacon provide insights into Asteraceae paleo-polyploidization history and plant inulin production.</title>
        <authorList>
            <person name="Fan W."/>
            <person name="Wang S."/>
            <person name="Wang H."/>
            <person name="Wang A."/>
            <person name="Jiang F."/>
            <person name="Liu H."/>
            <person name="Zhao H."/>
            <person name="Xu D."/>
            <person name="Zhang Y."/>
        </authorList>
    </citation>
    <scope>NUCLEOTIDE SEQUENCE [LARGE SCALE GENOMIC DNA]</scope>
    <source>
        <strain evidence="2">cv. Punajuju</strain>
        <tissue evidence="1">Leaves</tissue>
    </source>
</reference>
<gene>
    <name evidence="1" type="ORF">L2E82_09085</name>
</gene>
<evidence type="ECO:0000313" key="2">
    <source>
        <dbReference type="Proteomes" id="UP001055811"/>
    </source>
</evidence>
<name>A0ACB9G787_CICIN</name>
<accession>A0ACB9G787</accession>
<keyword evidence="2" id="KW-1185">Reference proteome</keyword>
<organism evidence="1 2">
    <name type="scientific">Cichorium intybus</name>
    <name type="common">Chicory</name>
    <dbReference type="NCBI Taxonomy" id="13427"/>
    <lineage>
        <taxon>Eukaryota</taxon>
        <taxon>Viridiplantae</taxon>
        <taxon>Streptophyta</taxon>
        <taxon>Embryophyta</taxon>
        <taxon>Tracheophyta</taxon>
        <taxon>Spermatophyta</taxon>
        <taxon>Magnoliopsida</taxon>
        <taxon>eudicotyledons</taxon>
        <taxon>Gunneridae</taxon>
        <taxon>Pentapetalae</taxon>
        <taxon>asterids</taxon>
        <taxon>campanulids</taxon>
        <taxon>Asterales</taxon>
        <taxon>Asteraceae</taxon>
        <taxon>Cichorioideae</taxon>
        <taxon>Cichorieae</taxon>
        <taxon>Cichoriinae</taxon>
        <taxon>Cichorium</taxon>
    </lineage>
</organism>
<comment type="caution">
    <text evidence="1">The sequence shown here is derived from an EMBL/GenBank/DDBJ whole genome shotgun (WGS) entry which is preliminary data.</text>
</comment>
<protein>
    <submittedName>
        <fullName evidence="1">Uncharacterized protein</fullName>
    </submittedName>
</protein>
<reference evidence="2" key="1">
    <citation type="journal article" date="2022" name="Mol. Ecol. Resour.">
        <title>The genomes of chicory, endive, great burdock and yacon provide insights into Asteraceae palaeo-polyploidization history and plant inulin production.</title>
        <authorList>
            <person name="Fan W."/>
            <person name="Wang S."/>
            <person name="Wang H."/>
            <person name="Wang A."/>
            <person name="Jiang F."/>
            <person name="Liu H."/>
            <person name="Zhao H."/>
            <person name="Xu D."/>
            <person name="Zhang Y."/>
        </authorList>
    </citation>
    <scope>NUCLEOTIDE SEQUENCE [LARGE SCALE GENOMIC DNA]</scope>
    <source>
        <strain evidence="2">cv. Punajuju</strain>
    </source>
</reference>
<sequence length="110" mass="12607">MEYNKQRKPGIQCQDDGLLYTYSSNDDDDFVKMPLVEVRKLKIVGKKTLRAKSEKRQDSLRKLNTRFPPEHITKTMAMLNNHQRACVESIGFGEALTMQLTATKVMLLGC</sequence>